<dbReference type="AlphaFoldDB" id="A0A7G1KMZ9"/>
<feature type="domain" description="Acyl-CoA dehydrogenase/oxidase C-terminal" evidence="9">
    <location>
        <begin position="247"/>
        <end position="396"/>
    </location>
</feature>
<dbReference type="InterPro" id="IPR009075">
    <property type="entry name" value="AcylCo_DH/oxidase_C"/>
</dbReference>
<dbReference type="Pfam" id="PF00441">
    <property type="entry name" value="Acyl-CoA_dh_1"/>
    <property type="match status" value="1"/>
</dbReference>
<dbReference type="GO" id="GO:0033539">
    <property type="term" value="P:fatty acid beta-oxidation using acyl-CoA dehydrogenase"/>
    <property type="evidence" value="ECO:0007669"/>
    <property type="project" value="TreeGrafter"/>
</dbReference>
<keyword evidence="4 8" id="KW-0285">Flavoprotein</keyword>
<dbReference type="InterPro" id="IPR046373">
    <property type="entry name" value="Acyl-CoA_Oxase/DH_mid-dom_sf"/>
</dbReference>
<evidence type="ECO:0000256" key="6">
    <source>
        <dbReference type="ARBA" id="ARBA00023002"/>
    </source>
</evidence>
<evidence type="ECO:0000256" key="2">
    <source>
        <dbReference type="ARBA" id="ARBA00009347"/>
    </source>
</evidence>
<dbReference type="Gene3D" id="1.10.540.10">
    <property type="entry name" value="Acyl-CoA dehydrogenase/oxidase, N-terminal domain"/>
    <property type="match status" value="1"/>
</dbReference>
<dbReference type="InterPro" id="IPR037069">
    <property type="entry name" value="AcylCoA_DH/ox_N_sf"/>
</dbReference>
<reference evidence="12 13" key="1">
    <citation type="submission" date="2020-08" db="EMBL/GenBank/DDBJ databases">
        <title>Genome Sequencing of Nocardia wallacei strain FMUON74 and assembly.</title>
        <authorList>
            <person name="Toyokawa M."/>
            <person name="Uesaka K."/>
        </authorList>
    </citation>
    <scope>NUCLEOTIDE SEQUENCE [LARGE SCALE GENOMIC DNA]</scope>
    <source>
        <strain evidence="12 13">FMUON74</strain>
    </source>
</reference>
<evidence type="ECO:0000256" key="8">
    <source>
        <dbReference type="RuleBase" id="RU362125"/>
    </source>
</evidence>
<keyword evidence="5 8" id="KW-0274">FAD</keyword>
<gene>
    <name evidence="12" type="ORF">NWFMUON74_43970</name>
</gene>
<proteinExistence type="inferred from homology"/>
<evidence type="ECO:0000313" key="12">
    <source>
        <dbReference type="EMBL" id="BCK56625.1"/>
    </source>
</evidence>
<dbReference type="Gene3D" id="1.20.140.10">
    <property type="entry name" value="Butyryl-CoA Dehydrogenase, subunit A, domain 3"/>
    <property type="match status" value="1"/>
</dbReference>
<dbReference type="KEGG" id="nwl:NWFMUON74_43970"/>
<evidence type="ECO:0000259" key="9">
    <source>
        <dbReference type="Pfam" id="PF00441"/>
    </source>
</evidence>
<dbReference type="InterPro" id="IPR006091">
    <property type="entry name" value="Acyl-CoA_Oxase/DH_mid-dom"/>
</dbReference>
<dbReference type="PANTHER" id="PTHR48083">
    <property type="entry name" value="MEDIUM-CHAIN SPECIFIC ACYL-COA DEHYDROGENASE, MITOCHONDRIAL-RELATED"/>
    <property type="match status" value="1"/>
</dbReference>
<dbReference type="EMBL" id="AP023396">
    <property type="protein sequence ID" value="BCK56625.1"/>
    <property type="molecule type" value="Genomic_DNA"/>
</dbReference>
<evidence type="ECO:0000256" key="5">
    <source>
        <dbReference type="ARBA" id="ARBA00022827"/>
    </source>
</evidence>
<dbReference type="PANTHER" id="PTHR48083:SF13">
    <property type="entry name" value="ACYL-COA DEHYDROGENASE FAMILY MEMBER 11"/>
    <property type="match status" value="1"/>
</dbReference>
<dbReference type="Gene3D" id="2.40.110.10">
    <property type="entry name" value="Butyryl-CoA Dehydrogenase, subunit A, domain 2"/>
    <property type="match status" value="1"/>
</dbReference>
<comment type="cofactor">
    <cofactor evidence="1 8">
        <name>FAD</name>
        <dbReference type="ChEBI" id="CHEBI:57692"/>
    </cofactor>
</comment>
<dbReference type="InterPro" id="IPR036250">
    <property type="entry name" value="AcylCo_DH-like_C"/>
</dbReference>
<protein>
    <submittedName>
        <fullName evidence="12">Acyl-CoA dehydrogenase</fullName>
    </submittedName>
</protein>
<dbReference type="GO" id="GO:0003995">
    <property type="term" value="F:acyl-CoA dehydrogenase activity"/>
    <property type="evidence" value="ECO:0007669"/>
    <property type="project" value="TreeGrafter"/>
</dbReference>
<comment type="catalytic activity">
    <reaction evidence="7">
        <text>a 2,3-saturated acyl-CoA + A = a 2,3-dehydroacyl-CoA + AH2</text>
        <dbReference type="Rhea" id="RHEA:48608"/>
        <dbReference type="ChEBI" id="CHEBI:13193"/>
        <dbReference type="ChEBI" id="CHEBI:17499"/>
        <dbReference type="ChEBI" id="CHEBI:60015"/>
        <dbReference type="ChEBI" id="CHEBI:65111"/>
    </reaction>
</comment>
<sequence>MAWDFETEPEYQAKLDWADGFVREEVEPLDLAWPHEQFAPLDGGRRQAIAPLKQRVREQGLWATHLGPELGGQGHGQVKLALLNEILGRSSWAPIVFGCQAPDTGNAEIIAHYGTPEQKERYLRPLLEGELFSCYSMTEPQAGADPREFTTTAVRDGSDWLINGWKYFSSNARTAEFLIVMAGTDPDAGAYQGMSMFLVPADTPGIEIVRDVRLYGEPEAAGQHALIHYRNVRVPDSALLGGAGQAFVIAQTRLGGGRIHHAMRTIGLARKALDMMCERALSRRTAGSRLSDKQFVQGFIADSYVQLQQFRLFVLYVAWEIDKHNDYRKVRKDIAAVKVAMPAVLHDIAWRAMQVHGALGVTDEVPLMRMIHGAAVMGLADGPSEVHKTTVARQVLRDYSPAAGLWPSEWIPAKREAALARYAEFLEHEVGNR</sequence>
<dbReference type="FunFam" id="2.40.110.10:FF:000002">
    <property type="entry name" value="Acyl-CoA dehydrogenase fadE12"/>
    <property type="match status" value="1"/>
</dbReference>
<evidence type="ECO:0000256" key="1">
    <source>
        <dbReference type="ARBA" id="ARBA00001974"/>
    </source>
</evidence>
<dbReference type="Proteomes" id="UP000516173">
    <property type="component" value="Chromosome"/>
</dbReference>
<evidence type="ECO:0000256" key="7">
    <source>
        <dbReference type="ARBA" id="ARBA00052546"/>
    </source>
</evidence>
<keyword evidence="13" id="KW-1185">Reference proteome</keyword>
<feature type="domain" description="Acyl-CoA dehydrogenase/oxidase N-terminal" evidence="11">
    <location>
        <begin position="10"/>
        <end position="130"/>
    </location>
</feature>
<dbReference type="GeneID" id="80348861"/>
<dbReference type="Pfam" id="PF02770">
    <property type="entry name" value="Acyl-CoA_dh_M"/>
    <property type="match status" value="1"/>
</dbReference>
<dbReference type="Pfam" id="PF02771">
    <property type="entry name" value="Acyl-CoA_dh_N"/>
    <property type="match status" value="1"/>
</dbReference>
<dbReference type="GO" id="GO:0005737">
    <property type="term" value="C:cytoplasm"/>
    <property type="evidence" value="ECO:0007669"/>
    <property type="project" value="TreeGrafter"/>
</dbReference>
<name>A0A7G1KMZ9_9NOCA</name>
<organism evidence="12 13">
    <name type="scientific">Nocardia wallacei</name>
    <dbReference type="NCBI Taxonomy" id="480035"/>
    <lineage>
        <taxon>Bacteria</taxon>
        <taxon>Bacillati</taxon>
        <taxon>Actinomycetota</taxon>
        <taxon>Actinomycetes</taxon>
        <taxon>Mycobacteriales</taxon>
        <taxon>Nocardiaceae</taxon>
        <taxon>Nocardia</taxon>
    </lineage>
</organism>
<dbReference type="SUPFAM" id="SSF47203">
    <property type="entry name" value="Acyl-CoA dehydrogenase C-terminal domain-like"/>
    <property type="match status" value="1"/>
</dbReference>
<evidence type="ECO:0000313" key="13">
    <source>
        <dbReference type="Proteomes" id="UP000516173"/>
    </source>
</evidence>
<accession>A0A7G1KMZ9</accession>
<dbReference type="RefSeq" id="WP_187683663.1">
    <property type="nucleotide sequence ID" value="NZ_AP023396.1"/>
</dbReference>
<dbReference type="InterPro" id="IPR050741">
    <property type="entry name" value="Acyl-CoA_dehydrogenase"/>
</dbReference>
<keyword evidence="6 8" id="KW-0560">Oxidoreductase</keyword>
<evidence type="ECO:0000256" key="3">
    <source>
        <dbReference type="ARBA" id="ARBA00011738"/>
    </source>
</evidence>
<feature type="domain" description="Acyl-CoA oxidase/dehydrogenase middle" evidence="10">
    <location>
        <begin position="134"/>
        <end position="215"/>
    </location>
</feature>
<evidence type="ECO:0000259" key="10">
    <source>
        <dbReference type="Pfam" id="PF02770"/>
    </source>
</evidence>
<comment type="subunit">
    <text evidence="3">Homodimer.</text>
</comment>
<comment type="similarity">
    <text evidence="2 8">Belongs to the acyl-CoA dehydrogenase family.</text>
</comment>
<dbReference type="InterPro" id="IPR009100">
    <property type="entry name" value="AcylCoA_DH/oxidase_NM_dom_sf"/>
</dbReference>
<dbReference type="InterPro" id="IPR013786">
    <property type="entry name" value="AcylCoA_DH/ox_N"/>
</dbReference>
<evidence type="ECO:0000259" key="11">
    <source>
        <dbReference type="Pfam" id="PF02771"/>
    </source>
</evidence>
<dbReference type="SUPFAM" id="SSF56645">
    <property type="entry name" value="Acyl-CoA dehydrogenase NM domain-like"/>
    <property type="match status" value="1"/>
</dbReference>
<evidence type="ECO:0000256" key="4">
    <source>
        <dbReference type="ARBA" id="ARBA00022630"/>
    </source>
</evidence>
<dbReference type="GO" id="GO:0050660">
    <property type="term" value="F:flavin adenine dinucleotide binding"/>
    <property type="evidence" value="ECO:0007669"/>
    <property type="project" value="InterPro"/>
</dbReference>